<reference evidence="3" key="1">
    <citation type="journal article" date="2011" name="Proc. Natl. Acad. Sci. U.S.A.">
        <title>Obligate biotrophy features unraveled by the genomic analysis of rust fungi.</title>
        <authorList>
            <person name="Duplessis S."/>
            <person name="Cuomo C.A."/>
            <person name="Lin Y.-C."/>
            <person name="Aerts A."/>
            <person name="Tisserant E."/>
            <person name="Veneault-Fourrey C."/>
            <person name="Joly D.L."/>
            <person name="Hacquard S."/>
            <person name="Amselem J."/>
            <person name="Cantarel B.L."/>
            <person name="Chiu R."/>
            <person name="Coutinho P.M."/>
            <person name="Feau N."/>
            <person name="Field M."/>
            <person name="Frey P."/>
            <person name="Gelhaye E."/>
            <person name="Goldberg J."/>
            <person name="Grabherr M.G."/>
            <person name="Kodira C.D."/>
            <person name="Kohler A."/>
            <person name="Kuees U."/>
            <person name="Lindquist E.A."/>
            <person name="Lucas S.M."/>
            <person name="Mago R."/>
            <person name="Mauceli E."/>
            <person name="Morin E."/>
            <person name="Murat C."/>
            <person name="Pangilinan J.L."/>
            <person name="Park R."/>
            <person name="Pearson M."/>
            <person name="Quesneville H."/>
            <person name="Rouhier N."/>
            <person name="Sakthikumar S."/>
            <person name="Salamov A.A."/>
            <person name="Schmutz J."/>
            <person name="Selles B."/>
            <person name="Shapiro H."/>
            <person name="Tanguay P."/>
            <person name="Tuskan G.A."/>
            <person name="Henrissat B."/>
            <person name="Van de Peer Y."/>
            <person name="Rouze P."/>
            <person name="Ellis J.G."/>
            <person name="Dodds P.N."/>
            <person name="Schein J.E."/>
            <person name="Zhong S."/>
            <person name="Hamelin R.C."/>
            <person name="Grigoriev I.V."/>
            <person name="Szabo L.J."/>
            <person name="Martin F."/>
        </authorList>
    </citation>
    <scope>NUCLEOTIDE SEQUENCE [LARGE SCALE GENOMIC DNA]</scope>
    <source>
        <strain evidence="3">98AG31 / pathotype 3-4-7</strain>
    </source>
</reference>
<feature type="region of interest" description="Disordered" evidence="1">
    <location>
        <begin position="1"/>
        <end position="57"/>
    </location>
</feature>
<feature type="compositionally biased region" description="Basic and acidic residues" evidence="1">
    <location>
        <begin position="15"/>
        <end position="30"/>
    </location>
</feature>
<evidence type="ECO:0000256" key="1">
    <source>
        <dbReference type="SAM" id="MobiDB-lite"/>
    </source>
</evidence>
<protein>
    <submittedName>
        <fullName evidence="2">Uncharacterized protein</fullName>
    </submittedName>
</protein>
<gene>
    <name evidence="2" type="ORF">MELLADRAFT_69714</name>
</gene>
<dbReference type="GeneID" id="18931300"/>
<feature type="compositionally biased region" description="Basic and acidic residues" evidence="1">
    <location>
        <begin position="37"/>
        <end position="57"/>
    </location>
</feature>
<proteinExistence type="predicted"/>
<dbReference type="InParanoid" id="F4SBW0"/>
<dbReference type="VEuPathDB" id="FungiDB:MELLADRAFT_69714"/>
<evidence type="ECO:0000313" key="2">
    <source>
        <dbReference type="EMBL" id="EGF97874.1"/>
    </source>
</evidence>
<sequence length="150" mass="17046">MEEEHQKLKKIKLPQPEKKLAHKSMNKDSDSVDNNLDETKTRLNSIDHDKVSDKNPRFEQEDFENVVTYLSKPEKFKLIYGPGKKTTVTGQTMNCNTSLNTFATHINGFLGKESEDVDHTAKSTEEGDVILEENNNDKSCAKTLTVLDFI</sequence>
<dbReference type="HOGENOM" id="CLU_1740963_0_0_1"/>
<evidence type="ECO:0000313" key="3">
    <source>
        <dbReference type="Proteomes" id="UP000001072"/>
    </source>
</evidence>
<dbReference type="EMBL" id="GL883195">
    <property type="protein sequence ID" value="EGF97874.1"/>
    <property type="molecule type" value="Genomic_DNA"/>
</dbReference>
<organism evidence="3">
    <name type="scientific">Melampsora larici-populina (strain 98AG31 / pathotype 3-4-7)</name>
    <name type="common">Poplar leaf rust fungus</name>
    <dbReference type="NCBI Taxonomy" id="747676"/>
    <lineage>
        <taxon>Eukaryota</taxon>
        <taxon>Fungi</taxon>
        <taxon>Dikarya</taxon>
        <taxon>Basidiomycota</taxon>
        <taxon>Pucciniomycotina</taxon>
        <taxon>Pucciniomycetes</taxon>
        <taxon>Pucciniales</taxon>
        <taxon>Melampsoraceae</taxon>
        <taxon>Melampsora</taxon>
    </lineage>
</organism>
<dbReference type="RefSeq" id="XP_007418855.1">
    <property type="nucleotide sequence ID" value="XM_007418793.1"/>
</dbReference>
<keyword evidence="3" id="KW-1185">Reference proteome</keyword>
<dbReference type="KEGG" id="mlr:MELLADRAFT_69714"/>
<dbReference type="AlphaFoldDB" id="F4SBW0"/>
<accession>F4SBW0</accession>
<dbReference type="Proteomes" id="UP000001072">
    <property type="component" value="Unassembled WGS sequence"/>
</dbReference>
<name>F4SBW0_MELLP</name>